<evidence type="ECO:0000259" key="1">
    <source>
        <dbReference type="Pfam" id="PF09924"/>
    </source>
</evidence>
<dbReference type="PANTHER" id="PTHR41373">
    <property type="entry name" value="DUF2156 DOMAIN-CONTAINING PROTEIN"/>
    <property type="match status" value="1"/>
</dbReference>
<dbReference type="KEGG" id="kpf:IX53_06095"/>
<dbReference type="InterPro" id="IPR016732">
    <property type="entry name" value="UCP018688"/>
</dbReference>
<dbReference type="InterPro" id="IPR016181">
    <property type="entry name" value="Acyl_CoA_acyltransferase"/>
</dbReference>
<reference evidence="2 3" key="1">
    <citation type="submission" date="2015-04" db="EMBL/GenBank/DDBJ databases">
        <title>Complete Genome Sequence of Kosmotoga pacifica SLHLJ1.</title>
        <authorList>
            <person name="Jiang L.J."/>
            <person name="Shao Z.Z."/>
            <person name="Jebbar M."/>
        </authorList>
    </citation>
    <scope>NUCLEOTIDE SEQUENCE [LARGE SCALE GENOMIC DNA]</scope>
    <source>
        <strain evidence="2 3">SLHLJ1</strain>
    </source>
</reference>
<dbReference type="Proteomes" id="UP000035159">
    <property type="component" value="Chromosome"/>
</dbReference>
<dbReference type="STRING" id="1330330.IX53_06095"/>
<sequence length="248" mass="28804">MVVLSFPAGQRPAIFPPLVPKEKLKTCVERLRTYFFEEFGEPLRVRDSDTEFIYLLKSNGIDFERIEVRGQWEYIYRAKDLRTLSGRKLHKKKNRVNKFLKAHPTYSSRLLKAKDRDAVLAFFKEWCKQKGCDNDENLLRERESIARLFCLMDKLPVKGIISFVDGVVRGFSIGTYLRKGIFVVMVEKADLSKEFEGLYAIVRRDTARIAASDCEFINLQQDLNIPGIRKAKLSWKPCKILVCDTLIL</sequence>
<evidence type="ECO:0000313" key="3">
    <source>
        <dbReference type="Proteomes" id="UP000035159"/>
    </source>
</evidence>
<dbReference type="Pfam" id="PF09924">
    <property type="entry name" value="LPG_synthase_C"/>
    <property type="match status" value="1"/>
</dbReference>
<dbReference type="PATRIC" id="fig|1330330.3.peg.1235"/>
<dbReference type="SUPFAM" id="SSF55729">
    <property type="entry name" value="Acyl-CoA N-acyltransferases (Nat)"/>
    <property type="match status" value="2"/>
</dbReference>
<gene>
    <name evidence="2" type="ORF">IX53_06095</name>
</gene>
<dbReference type="InterPro" id="IPR024320">
    <property type="entry name" value="LPG_synthase_C"/>
</dbReference>
<accession>A0A0G2Z798</accession>
<keyword evidence="3" id="KW-1185">Reference proteome</keyword>
<feature type="domain" description="Phosphatidylglycerol lysyltransferase C-terminal" evidence="1">
    <location>
        <begin position="8"/>
        <end position="238"/>
    </location>
</feature>
<dbReference type="Gene3D" id="3.40.630.30">
    <property type="match status" value="1"/>
</dbReference>
<dbReference type="AlphaFoldDB" id="A0A0G2Z798"/>
<organism evidence="2 3">
    <name type="scientific">Kosmotoga pacifica</name>
    <dbReference type="NCBI Taxonomy" id="1330330"/>
    <lineage>
        <taxon>Bacteria</taxon>
        <taxon>Thermotogati</taxon>
        <taxon>Thermotogota</taxon>
        <taxon>Thermotogae</taxon>
        <taxon>Kosmotogales</taxon>
        <taxon>Kosmotogaceae</taxon>
        <taxon>Kosmotoga</taxon>
    </lineage>
</organism>
<name>A0A0G2Z798_9BACT</name>
<evidence type="ECO:0000313" key="2">
    <source>
        <dbReference type="EMBL" id="AKI97460.1"/>
    </source>
</evidence>
<dbReference type="PANTHER" id="PTHR41373:SF1">
    <property type="entry name" value="PHOSPHATIDYLGLYCEROL LYSYLTRANSFERASE C-TERMINAL DOMAIN-CONTAINING PROTEIN"/>
    <property type="match status" value="1"/>
</dbReference>
<proteinExistence type="predicted"/>
<protein>
    <recommendedName>
        <fullName evidence="1">Phosphatidylglycerol lysyltransferase C-terminal domain-containing protein</fullName>
    </recommendedName>
</protein>
<dbReference type="EMBL" id="CP011232">
    <property type="protein sequence ID" value="AKI97460.1"/>
    <property type="molecule type" value="Genomic_DNA"/>
</dbReference>